<dbReference type="SUPFAM" id="SSF52540">
    <property type="entry name" value="P-loop containing nucleoside triphosphate hydrolases"/>
    <property type="match status" value="1"/>
</dbReference>
<dbReference type="GO" id="GO:0003677">
    <property type="term" value="F:DNA binding"/>
    <property type="evidence" value="ECO:0007669"/>
    <property type="project" value="InterPro"/>
</dbReference>
<dbReference type="PANTHER" id="PTHR42711:SF17">
    <property type="entry name" value="ABC TRANSPORTER ATP-BINDING PROTEIN"/>
    <property type="match status" value="1"/>
</dbReference>
<dbReference type="GO" id="GO:0016887">
    <property type="term" value="F:ATP hydrolysis activity"/>
    <property type="evidence" value="ECO:0007669"/>
    <property type="project" value="InterPro"/>
</dbReference>
<dbReference type="InterPro" id="IPR007492">
    <property type="entry name" value="LytTR_DNA-bd_dom"/>
</dbReference>
<evidence type="ECO:0000256" key="3">
    <source>
        <dbReference type="ARBA" id="ARBA00022840"/>
    </source>
</evidence>
<keyword evidence="1" id="KW-0813">Transport</keyword>
<dbReference type="InterPro" id="IPR003439">
    <property type="entry name" value="ABC_transporter-like_ATP-bd"/>
</dbReference>
<feature type="domain" description="ABC transporter" evidence="5">
    <location>
        <begin position="4"/>
        <end position="228"/>
    </location>
</feature>
<organism evidence="7 8">
    <name type="scientific">Paenibacillus lutrae</name>
    <dbReference type="NCBI Taxonomy" id="2078573"/>
    <lineage>
        <taxon>Bacteria</taxon>
        <taxon>Bacillati</taxon>
        <taxon>Bacillota</taxon>
        <taxon>Bacilli</taxon>
        <taxon>Bacillales</taxon>
        <taxon>Paenibacillaceae</taxon>
        <taxon>Paenibacillus</taxon>
    </lineage>
</organism>
<evidence type="ECO:0000256" key="1">
    <source>
        <dbReference type="ARBA" id="ARBA00022448"/>
    </source>
</evidence>
<feature type="domain" description="HTH LytTR-type" evidence="6">
    <location>
        <begin position="299"/>
        <end position="405"/>
    </location>
</feature>
<dbReference type="PROSITE" id="PS50893">
    <property type="entry name" value="ABC_TRANSPORTER_2"/>
    <property type="match status" value="1"/>
</dbReference>
<dbReference type="Pfam" id="PF00005">
    <property type="entry name" value="ABC_tran"/>
    <property type="match status" value="1"/>
</dbReference>
<name>A0A7X3JZD3_9BACL</name>
<accession>A0A7X3JZD3</accession>
<dbReference type="Pfam" id="PF04397">
    <property type="entry name" value="LytTR"/>
    <property type="match status" value="1"/>
</dbReference>
<keyword evidence="3 7" id="KW-0067">ATP-binding</keyword>
<dbReference type="PROSITE" id="PS50930">
    <property type="entry name" value="HTH_LYTTR"/>
    <property type="match status" value="1"/>
</dbReference>
<dbReference type="Gene3D" id="2.40.50.1020">
    <property type="entry name" value="LytTr DNA-binding domain"/>
    <property type="match status" value="1"/>
</dbReference>
<keyword evidence="8" id="KW-1185">Reference proteome</keyword>
<dbReference type="SMART" id="SM00850">
    <property type="entry name" value="LytTR"/>
    <property type="match status" value="1"/>
</dbReference>
<evidence type="ECO:0000259" key="6">
    <source>
        <dbReference type="PROSITE" id="PS50930"/>
    </source>
</evidence>
<dbReference type="Proteomes" id="UP000490800">
    <property type="component" value="Unassembled WGS sequence"/>
</dbReference>
<evidence type="ECO:0000256" key="4">
    <source>
        <dbReference type="SAM" id="MobiDB-lite"/>
    </source>
</evidence>
<dbReference type="Gene3D" id="3.40.50.300">
    <property type="entry name" value="P-loop containing nucleotide triphosphate hydrolases"/>
    <property type="match status" value="1"/>
</dbReference>
<evidence type="ECO:0000256" key="2">
    <source>
        <dbReference type="ARBA" id="ARBA00022741"/>
    </source>
</evidence>
<feature type="region of interest" description="Disordered" evidence="4">
    <location>
        <begin position="211"/>
        <end position="296"/>
    </location>
</feature>
<dbReference type="GO" id="GO:0005524">
    <property type="term" value="F:ATP binding"/>
    <property type="evidence" value="ECO:0007669"/>
    <property type="project" value="UniProtKB-KW"/>
</dbReference>
<dbReference type="AlphaFoldDB" id="A0A7X3JZD3"/>
<dbReference type="RefSeq" id="WP_157335263.1">
    <property type="nucleotide sequence ID" value="NZ_RHLK01000004.1"/>
</dbReference>
<dbReference type="PANTHER" id="PTHR42711">
    <property type="entry name" value="ABC TRANSPORTER ATP-BINDING PROTEIN"/>
    <property type="match status" value="1"/>
</dbReference>
<evidence type="ECO:0000313" key="8">
    <source>
        <dbReference type="Proteomes" id="UP000490800"/>
    </source>
</evidence>
<sequence length="406" mass="46013">MTVLSIKDLEKYTENMIVFPAFSLEISRHDVVALYSSMNVRHTLLHMLLGKIAIYSGEIHINQQQLSKNKARYFAQIGFSLLDDGMYERLTVKENLVFFKKLYDSPLPLEKVMRTVQLEMKTKIRVSKLSVSEKKRVQYARLLFQNPALHVYEEPDQNVDNETKMVFQKIVRSLSASGKSILVLTGNMETALSLTNRVYRLDHKGLHAFDIADDQDSDADKPENSAPEEEQGVLTQGRVEQEVSAASKKPAEVTSTETTHPAGPIAAEPDEAAVAAETAKDEDDAEPEVTSQPVRFGKIPTKMNDKIILFDPPEIDYIESSEGQSNIYIKGDVYPSAFKINELEERLRPYGFFRCHRSYIVNLQKVKEIVTWTRNSYSLILEDQAKSSVPLSKTKMAELKEMLGLK</sequence>
<keyword evidence="2" id="KW-0547">Nucleotide-binding</keyword>
<evidence type="ECO:0000259" key="5">
    <source>
        <dbReference type="PROSITE" id="PS50893"/>
    </source>
</evidence>
<dbReference type="InterPro" id="IPR027417">
    <property type="entry name" value="P-loop_NTPase"/>
</dbReference>
<reference evidence="7 8" key="1">
    <citation type="journal article" date="2019" name="Microorganisms">
        <title>Paenibacillus lutrae sp. nov., A Chitinolytic Species Isolated from A River Otter in Castril Natural Park, Granada, Spain.</title>
        <authorList>
            <person name="Rodriguez M."/>
            <person name="Reina J.C."/>
            <person name="Bejar V."/>
            <person name="Llamas I."/>
        </authorList>
    </citation>
    <scope>NUCLEOTIDE SEQUENCE [LARGE SCALE GENOMIC DNA]</scope>
    <source>
        <strain evidence="7 8">N10</strain>
    </source>
</reference>
<protein>
    <submittedName>
        <fullName evidence="7">ATP-binding cassette domain-containing protein</fullName>
    </submittedName>
</protein>
<comment type="caution">
    <text evidence="7">The sequence shown here is derived from an EMBL/GenBank/DDBJ whole genome shotgun (WGS) entry which is preliminary data.</text>
</comment>
<dbReference type="EMBL" id="RHLK01000004">
    <property type="protein sequence ID" value="MVO99919.1"/>
    <property type="molecule type" value="Genomic_DNA"/>
</dbReference>
<proteinExistence type="predicted"/>
<evidence type="ECO:0000313" key="7">
    <source>
        <dbReference type="EMBL" id="MVO99919.1"/>
    </source>
</evidence>
<gene>
    <name evidence="7" type="ORF">EDM21_10315</name>
</gene>
<dbReference type="InterPro" id="IPR050763">
    <property type="entry name" value="ABC_transporter_ATP-binding"/>
</dbReference>
<dbReference type="OrthoDB" id="9809318at2"/>